<reference evidence="3" key="1">
    <citation type="submission" date="2021-01" db="EMBL/GenBank/DDBJ databases">
        <authorList>
            <person name="Corre E."/>
            <person name="Pelletier E."/>
            <person name="Niang G."/>
            <person name="Scheremetjew M."/>
            <person name="Finn R."/>
            <person name="Kale V."/>
            <person name="Holt S."/>
            <person name="Cochrane G."/>
            <person name="Meng A."/>
            <person name="Brown T."/>
            <person name="Cohen L."/>
        </authorList>
    </citation>
    <scope>NUCLEOTIDE SEQUENCE</scope>
    <source>
        <strain evidence="3">CCMP3107</strain>
    </source>
</reference>
<evidence type="ECO:0008006" key="4">
    <source>
        <dbReference type="Google" id="ProtNLM"/>
    </source>
</evidence>
<dbReference type="AlphaFoldDB" id="A0A7S3XLY1"/>
<keyword evidence="2" id="KW-1133">Transmembrane helix</keyword>
<protein>
    <recommendedName>
        <fullName evidence="4">Sulfotransferase domain-containing protein</fullName>
    </recommendedName>
</protein>
<gene>
    <name evidence="3" type="ORF">HAKA00212_LOCUS5717</name>
</gene>
<dbReference type="InterPro" id="IPR027417">
    <property type="entry name" value="P-loop_NTPase"/>
</dbReference>
<organism evidence="3">
    <name type="scientific">Heterosigma akashiwo</name>
    <name type="common">Chromophytic alga</name>
    <name type="synonym">Heterosigma carterae</name>
    <dbReference type="NCBI Taxonomy" id="2829"/>
    <lineage>
        <taxon>Eukaryota</taxon>
        <taxon>Sar</taxon>
        <taxon>Stramenopiles</taxon>
        <taxon>Ochrophyta</taxon>
        <taxon>Raphidophyceae</taxon>
        <taxon>Chattonellales</taxon>
        <taxon>Chattonellaceae</taxon>
        <taxon>Heterosigma</taxon>
    </lineage>
</organism>
<feature type="region of interest" description="Disordered" evidence="1">
    <location>
        <begin position="1"/>
        <end position="28"/>
    </location>
</feature>
<evidence type="ECO:0000313" key="3">
    <source>
        <dbReference type="EMBL" id="CAE0627041.1"/>
    </source>
</evidence>
<dbReference type="EMBL" id="HBIU01012628">
    <property type="protein sequence ID" value="CAE0627041.1"/>
    <property type="molecule type" value="Transcribed_RNA"/>
</dbReference>
<evidence type="ECO:0000256" key="2">
    <source>
        <dbReference type="SAM" id="Phobius"/>
    </source>
</evidence>
<dbReference type="Gene3D" id="3.40.50.300">
    <property type="entry name" value="P-loop containing nucleotide triphosphate hydrolases"/>
    <property type="match status" value="1"/>
</dbReference>
<accession>A0A7S3XLY1</accession>
<name>A0A7S3XLY1_HETAK</name>
<keyword evidence="2" id="KW-0472">Membrane</keyword>
<evidence type="ECO:0000256" key="1">
    <source>
        <dbReference type="SAM" id="MobiDB-lite"/>
    </source>
</evidence>
<feature type="transmembrane region" description="Helical" evidence="2">
    <location>
        <begin position="40"/>
        <end position="62"/>
    </location>
</feature>
<feature type="compositionally biased region" description="Basic and acidic residues" evidence="1">
    <location>
        <begin position="7"/>
        <end position="28"/>
    </location>
</feature>
<keyword evidence="2" id="KW-0812">Transmembrane</keyword>
<sequence length="380" mass="43130">MIHNRHRGDSTTEAPHDSPPTRRDSDLADDKLRSSKTMHFVQLLQTKASLAAVILCCLILLVSNSSKYINLRHWKTKQYKGQIFERLKEITTDSVPGSFKAVAQAVKTNKDSTTFVHLHIPKTGGQRFYSLFFPMWKVPMRVNCGASSTCCVEGESDEVLSRIAKSPADTCSGNFFSYEMEYSIIEQHLSEEIRDGRVKVLLMLREPQSLFRSQIYHMINHGHCDKHEKRFKPCAQGWARRHGGDIQARHLDLAPGSAAADLPQALGVLREKIYWFGFTEYYEESLCVLAYQLGTFDPKACSCSDGSDSTGSHLRKFNARVSELHPNALFEDGFSVEDVTRKDQQLYEYAFQLFLEKVDAIEQDTGVRVLCNHTDKKGLH</sequence>
<proteinExistence type="predicted"/>